<evidence type="ECO:0000259" key="10">
    <source>
        <dbReference type="PROSITE" id="PS50089"/>
    </source>
</evidence>
<dbReference type="InterPro" id="IPR001841">
    <property type="entry name" value="Znf_RING"/>
</dbReference>
<evidence type="ECO:0000313" key="12">
    <source>
        <dbReference type="EMBL" id="KAF2725294.1"/>
    </source>
</evidence>
<dbReference type="OrthoDB" id="1431934at2759"/>
<keyword evidence="5" id="KW-0677">Repeat</keyword>
<keyword evidence="3" id="KW-0808">Transferase</keyword>
<name>A0A9P4USR0_9PEZI</name>
<evidence type="ECO:0000256" key="1">
    <source>
        <dbReference type="ARBA" id="ARBA00001798"/>
    </source>
</evidence>
<keyword evidence="4" id="KW-0479">Metal-binding</keyword>
<keyword evidence="6 9" id="KW-0863">Zinc-finger</keyword>
<dbReference type="Gene3D" id="1.20.120.1750">
    <property type="match status" value="1"/>
</dbReference>
<reference evidence="12" key="1">
    <citation type="journal article" date="2020" name="Stud. Mycol.">
        <title>101 Dothideomycetes genomes: a test case for predicting lifestyles and emergence of pathogens.</title>
        <authorList>
            <person name="Haridas S."/>
            <person name="Albert R."/>
            <person name="Binder M."/>
            <person name="Bloem J."/>
            <person name="Labutti K."/>
            <person name="Salamov A."/>
            <person name="Andreopoulos B."/>
            <person name="Baker S."/>
            <person name="Barry K."/>
            <person name="Bills G."/>
            <person name="Bluhm B."/>
            <person name="Cannon C."/>
            <person name="Castanera R."/>
            <person name="Culley D."/>
            <person name="Daum C."/>
            <person name="Ezra D."/>
            <person name="Gonzalez J."/>
            <person name="Henrissat B."/>
            <person name="Kuo A."/>
            <person name="Liang C."/>
            <person name="Lipzen A."/>
            <person name="Lutzoni F."/>
            <person name="Magnuson J."/>
            <person name="Mondo S."/>
            <person name="Nolan M."/>
            <person name="Ohm R."/>
            <person name="Pangilinan J."/>
            <person name="Park H.-J."/>
            <person name="Ramirez L."/>
            <person name="Alfaro M."/>
            <person name="Sun H."/>
            <person name="Tritt A."/>
            <person name="Yoshinaga Y."/>
            <person name="Zwiers L.-H."/>
            <person name="Turgeon B."/>
            <person name="Goodwin S."/>
            <person name="Spatafora J."/>
            <person name="Crous P."/>
            <person name="Grigoriev I."/>
        </authorList>
    </citation>
    <scope>NUCLEOTIDE SEQUENCE</scope>
    <source>
        <strain evidence="12">CBS 116435</strain>
    </source>
</reference>
<dbReference type="GO" id="GO:0016567">
    <property type="term" value="P:protein ubiquitination"/>
    <property type="evidence" value="ECO:0007669"/>
    <property type="project" value="InterPro"/>
</dbReference>
<dbReference type="EC" id="2.3.2.31" evidence="2"/>
<dbReference type="SUPFAM" id="SSF57850">
    <property type="entry name" value="RING/U-box"/>
    <property type="match status" value="2"/>
</dbReference>
<keyword evidence="7" id="KW-0833">Ubl conjugation pathway</keyword>
<dbReference type="GO" id="GO:0061630">
    <property type="term" value="F:ubiquitin protein ligase activity"/>
    <property type="evidence" value="ECO:0007669"/>
    <property type="project" value="UniProtKB-EC"/>
</dbReference>
<dbReference type="Pfam" id="PF22191">
    <property type="entry name" value="IBR_1"/>
    <property type="match status" value="1"/>
</dbReference>
<feature type="domain" description="RING-type" evidence="10">
    <location>
        <begin position="17"/>
        <end position="71"/>
    </location>
</feature>
<dbReference type="InterPro" id="IPR031127">
    <property type="entry name" value="E3_UB_ligase_RBR"/>
</dbReference>
<accession>A0A9P4USR0</accession>
<dbReference type="InterPro" id="IPR013083">
    <property type="entry name" value="Znf_RING/FYVE/PHD"/>
</dbReference>
<comment type="catalytic activity">
    <reaction evidence="1">
        <text>[E2 ubiquitin-conjugating enzyme]-S-ubiquitinyl-L-cysteine + [acceptor protein]-L-lysine = [E2 ubiquitin-conjugating enzyme]-L-cysteine + [acceptor protein]-N(6)-ubiquitinyl-L-lysine.</text>
        <dbReference type="EC" id="2.3.2.31"/>
    </reaction>
</comment>
<dbReference type="AlphaFoldDB" id="A0A9P4USR0"/>
<feature type="domain" description="RING-type" evidence="11">
    <location>
        <begin position="13"/>
        <end position="250"/>
    </location>
</feature>
<dbReference type="GO" id="GO:0008270">
    <property type="term" value="F:zinc ion binding"/>
    <property type="evidence" value="ECO:0007669"/>
    <property type="project" value="UniProtKB-KW"/>
</dbReference>
<keyword evidence="8" id="KW-0862">Zinc</keyword>
<comment type="caution">
    <text evidence="12">The sequence shown here is derived from an EMBL/GenBank/DDBJ whole genome shotgun (WGS) entry which is preliminary data.</text>
</comment>
<evidence type="ECO:0000256" key="6">
    <source>
        <dbReference type="ARBA" id="ARBA00022771"/>
    </source>
</evidence>
<dbReference type="PANTHER" id="PTHR11685">
    <property type="entry name" value="RBR FAMILY RING FINGER AND IBR DOMAIN-CONTAINING"/>
    <property type="match status" value="1"/>
</dbReference>
<evidence type="ECO:0000256" key="2">
    <source>
        <dbReference type="ARBA" id="ARBA00012251"/>
    </source>
</evidence>
<protein>
    <recommendedName>
        <fullName evidence="2">RBR-type E3 ubiquitin transferase</fullName>
        <ecNumber evidence="2">2.3.2.31</ecNumber>
    </recommendedName>
</protein>
<organism evidence="12 13">
    <name type="scientific">Polychaeton citri CBS 116435</name>
    <dbReference type="NCBI Taxonomy" id="1314669"/>
    <lineage>
        <taxon>Eukaryota</taxon>
        <taxon>Fungi</taxon>
        <taxon>Dikarya</taxon>
        <taxon>Ascomycota</taxon>
        <taxon>Pezizomycotina</taxon>
        <taxon>Dothideomycetes</taxon>
        <taxon>Dothideomycetidae</taxon>
        <taxon>Capnodiales</taxon>
        <taxon>Capnodiaceae</taxon>
        <taxon>Polychaeton</taxon>
    </lineage>
</organism>
<evidence type="ECO:0000256" key="9">
    <source>
        <dbReference type="PROSITE-ProRule" id="PRU00175"/>
    </source>
</evidence>
<dbReference type="Pfam" id="PF01485">
    <property type="entry name" value="IBR"/>
    <property type="match status" value="1"/>
</dbReference>
<dbReference type="PROSITE" id="PS51873">
    <property type="entry name" value="TRIAD"/>
    <property type="match status" value="1"/>
</dbReference>
<evidence type="ECO:0000256" key="4">
    <source>
        <dbReference type="ARBA" id="ARBA00022723"/>
    </source>
</evidence>
<evidence type="ECO:0000313" key="13">
    <source>
        <dbReference type="Proteomes" id="UP000799441"/>
    </source>
</evidence>
<dbReference type="Proteomes" id="UP000799441">
    <property type="component" value="Unassembled WGS sequence"/>
</dbReference>
<evidence type="ECO:0000256" key="5">
    <source>
        <dbReference type="ARBA" id="ARBA00022737"/>
    </source>
</evidence>
<evidence type="ECO:0000259" key="11">
    <source>
        <dbReference type="PROSITE" id="PS51873"/>
    </source>
</evidence>
<evidence type="ECO:0000256" key="3">
    <source>
        <dbReference type="ARBA" id="ARBA00022679"/>
    </source>
</evidence>
<dbReference type="Gene3D" id="3.30.40.10">
    <property type="entry name" value="Zinc/RING finger domain, C3HC4 (zinc finger)"/>
    <property type="match status" value="1"/>
</dbReference>
<dbReference type="PROSITE" id="PS50089">
    <property type="entry name" value="ZF_RING_2"/>
    <property type="match status" value="1"/>
</dbReference>
<sequence>MAPSTKRRRTSGIKYLCLTCDTERVSSQFPDYNPTNDCDHLINTCTPCLRQWITAQLSSSSFKKIKCPECNQTMSNEEIRVATSKKNWIKYDERERRHILDFTPNWRWCLKADCRAGQVHESKPVPDAIATVNTRGKRNKKDQQVAFSDICVCHECGYEACVPCDRPWHAGESCAEYQVRIEGHAGEEDESVKAIAKTTKRCPRCARNIEKNGGCHNMHCTQCNATFCWRCASAFGDGSGPWGCKCVKQLTNTH</sequence>
<gene>
    <name evidence="12" type="ORF">K431DRAFT_343261</name>
</gene>
<keyword evidence="13" id="KW-1185">Reference proteome</keyword>
<proteinExistence type="predicted"/>
<evidence type="ECO:0000256" key="7">
    <source>
        <dbReference type="ARBA" id="ARBA00022786"/>
    </source>
</evidence>
<evidence type="ECO:0000256" key="8">
    <source>
        <dbReference type="ARBA" id="ARBA00022833"/>
    </source>
</evidence>
<dbReference type="EMBL" id="MU003768">
    <property type="protein sequence ID" value="KAF2725294.1"/>
    <property type="molecule type" value="Genomic_DNA"/>
</dbReference>
<dbReference type="InterPro" id="IPR044066">
    <property type="entry name" value="TRIAD_supradom"/>
</dbReference>
<dbReference type="InterPro" id="IPR002867">
    <property type="entry name" value="IBR_dom"/>
</dbReference>